<evidence type="ECO:0000256" key="2">
    <source>
        <dbReference type="SAM" id="Phobius"/>
    </source>
</evidence>
<dbReference type="eggNOG" id="ENOG502RY9M">
    <property type="taxonomic scope" value="Eukaryota"/>
</dbReference>
<sequence length="1472" mass="162563">MSFTFTEEHPGKEDTTYEKHITYKTQAPFPEIFTTNDETEETDELLPVSYGERPHESTKVRLNICSEFMEYSAPLQYFKISSDATSDSVAPFRLIHDAGGQHLVFTIASDNRLYCLIHIDGVEWGWKAFDVTPTGIAAKEKIVAFDVFQPKRAEFNKENNTDSASTVHLVAATKSTIYHATIAVAAITLDVATGNLTGFYPAKLPWKAIQNNLGAKSISTLSCGISNGCNSAGYKIFVGTERAKDAAWHYIVDPSEERKHNPWAELTMAEAGKKVLATQPGALGFEDAELALFTLFESTGAGGCQCDWCKEHRNEARERAFGCSVDGIDPKSDGIKKVYIRTLLCPFGTVRNIYSSLNPGSTTDILVAGDGIGFINAEHPDIYQEQCHVLKGIDFSQVVGREKALSEYETMMTIFALSTDGELYYVEGSRTLNTEGTEMVMNFHTVSAIPIRSEVAQISAQFNASNNASELLYSSTTGNEIKHLMRDPTTSMWSETALTVRSLSMAQEPNHEDPKIKYPAFITKIRLCGEDDLETVPEGYPVKITSDMPCLVTANGRALSLGKRPKEVLANSMGEITIISRVHGLLGAPTYKLSLFKYLDEPKPKPEYSLQPAQRIIRLLGSIKSADDIKNAKDTTGKPVFDDTQKRDYEAAAAMLKDFPDMMDGVSSTSTTTTEPFDETLEDPILVTTFDKDGGSKTEASTVEDSCLPKWLDDAITVTGNFLGDVVEFLEKAFKAVLRFAIRVCGPVIKLYLWIQDKVIELVLGTAISVLRTIGSFLKRTLGINFSFLGWLGLLLDIEEAKKTQHALKVILNDSFRTARTAMPILGKKIHKSVDDTKASLSKALGIPIEKPKKSGFKLPAWVSKLFNNPILDAIFKFNPLGWALDVIMEELEGLGLDIQVPDPSILISNLTATVAKWVATNGATLFDMFVQFLAYAPQFIGNISDPGKCLDVFKDMVGTILGAMFEALETLVDTIFSALEGFLGDIQGLLNFEWKFPLLTKAWEIFADQKFSIMNAITLITAQLFNTVAQIFGLGNPATMLNEAGEVLKEIADDLQKNKDRMDKDSEKETKNEAEKESEKEGVPESNKAEAGASAENKRKLDDLFVDSEPVVFHSLGVGAEHRTQSASFLQPMMAASMLPGQAVYSKRAKGSGSHPEESRRLLSEADSKPTETEEEKKKKETRKTVVRWFGVAANVLRVLSTLINVVLSVKRLKREATMKRVEPYTVQVEMQPGLSYPHDIKVEVLDADVVEEIKTRRKTSREKGLEGATTLRGDNPEGLRLTKGDATEPKRGRTMKSSNMFKTKKETSGKKKEELSLWERMFKATGYGIWALQVVCDIVQFVVQTLNLHKFDRYTVIPFLINIVTNLINLVLKIKDYEEAPGLDEIINRIGELAASLVRINLPEKGSDAELNTYETIIEGFYISSAIGGLVQGGLEISRKRIPKLLAAGVILDFGGVLGAFVTAIIQQSS</sequence>
<feature type="transmembrane region" description="Helical" evidence="2">
    <location>
        <begin position="1447"/>
        <end position="1468"/>
    </location>
</feature>
<feature type="compositionally biased region" description="Basic and acidic residues" evidence="1">
    <location>
        <begin position="1276"/>
        <end position="1293"/>
    </location>
</feature>
<keyword evidence="4" id="KW-1185">Reference proteome</keyword>
<evidence type="ECO:0000256" key="1">
    <source>
        <dbReference type="SAM" id="MobiDB-lite"/>
    </source>
</evidence>
<dbReference type="Proteomes" id="UP000018144">
    <property type="component" value="Unassembled WGS sequence"/>
</dbReference>
<proteinExistence type="predicted"/>
<feature type="region of interest" description="Disordered" evidence="1">
    <location>
        <begin position="1260"/>
        <end position="1296"/>
    </location>
</feature>
<keyword evidence="2" id="KW-1133">Transmembrane helix</keyword>
<reference evidence="3 4" key="1">
    <citation type="journal article" date="2013" name="PLoS Genet.">
        <title>The genome and development-dependent transcriptomes of Pyronema confluens: a window into fungal evolution.</title>
        <authorList>
            <person name="Traeger S."/>
            <person name="Altegoer F."/>
            <person name="Freitag M."/>
            <person name="Gabaldon T."/>
            <person name="Kempken F."/>
            <person name="Kumar A."/>
            <person name="Marcet-Houben M."/>
            <person name="Poggeler S."/>
            <person name="Stajich J.E."/>
            <person name="Nowrousian M."/>
        </authorList>
    </citation>
    <scope>NUCLEOTIDE SEQUENCE [LARGE SCALE GENOMIC DNA]</scope>
    <source>
        <strain evidence="4">CBS 100304</strain>
        <tissue evidence="3">Vegetative mycelium</tissue>
    </source>
</reference>
<feature type="region of interest" description="Disordered" evidence="1">
    <location>
        <begin position="1147"/>
        <end position="1182"/>
    </location>
</feature>
<name>U4LVB2_PYROM</name>
<dbReference type="OrthoDB" id="3235083at2759"/>
<feature type="compositionally biased region" description="Basic and acidic residues" evidence="1">
    <location>
        <begin position="1156"/>
        <end position="1180"/>
    </location>
</feature>
<accession>U4LVB2</accession>
<feature type="region of interest" description="Disordered" evidence="1">
    <location>
        <begin position="1057"/>
        <end position="1097"/>
    </location>
</feature>
<organism evidence="3 4">
    <name type="scientific">Pyronema omphalodes (strain CBS 100304)</name>
    <name type="common">Pyronema confluens</name>
    <dbReference type="NCBI Taxonomy" id="1076935"/>
    <lineage>
        <taxon>Eukaryota</taxon>
        <taxon>Fungi</taxon>
        <taxon>Dikarya</taxon>
        <taxon>Ascomycota</taxon>
        <taxon>Pezizomycotina</taxon>
        <taxon>Pezizomycetes</taxon>
        <taxon>Pezizales</taxon>
        <taxon>Pyronemataceae</taxon>
        <taxon>Pyronema</taxon>
    </lineage>
</organism>
<feature type="transmembrane region" description="Helical" evidence="2">
    <location>
        <begin position="1190"/>
        <end position="1211"/>
    </location>
</feature>
<evidence type="ECO:0000313" key="3">
    <source>
        <dbReference type="EMBL" id="CCX32381.1"/>
    </source>
</evidence>
<protein>
    <submittedName>
        <fullName evidence="3">Uncharacterized protein</fullName>
    </submittedName>
</protein>
<keyword evidence="2" id="KW-0472">Membrane</keyword>
<dbReference type="EMBL" id="HF935844">
    <property type="protein sequence ID" value="CCX32381.1"/>
    <property type="molecule type" value="Genomic_DNA"/>
</dbReference>
<gene>
    <name evidence="3" type="ORF">PCON_13030</name>
</gene>
<feature type="compositionally biased region" description="Basic and acidic residues" evidence="1">
    <location>
        <begin position="1057"/>
        <end position="1084"/>
    </location>
</feature>
<keyword evidence="2" id="KW-0812">Transmembrane</keyword>
<dbReference type="STRING" id="1076935.U4LVB2"/>
<evidence type="ECO:0000313" key="4">
    <source>
        <dbReference type="Proteomes" id="UP000018144"/>
    </source>
</evidence>